<sequence length="249" mass="26544">MATEIVCSFAELDVLGEALRVDVRRFPFRIDHHGTTRDERAGAMAAAHRDLRARGLVRDGRFAPELVEALRLFGTGRTAVALVGTAGDDRAVALAVADERGAVLAVQRGEAVEFRPCHPSTVVRALVDLLPPLRPGPGSSVTVSDASAPIRPVDEDFSEFRFTTRLRAAAPSTRAVVEEILRRPRLGAGYFAVRSGGVDLGTLTYLDTDAGRYAVIPAADRNGVLSATYTPADQGALGRHLTRLLGPPG</sequence>
<evidence type="ECO:0000256" key="2">
    <source>
        <dbReference type="ARBA" id="ARBA00006411"/>
    </source>
</evidence>
<evidence type="ECO:0000256" key="4">
    <source>
        <dbReference type="ARBA" id="ARBA00023186"/>
    </source>
</evidence>
<evidence type="ECO:0000313" key="5">
    <source>
        <dbReference type="EMBL" id="RKT57335.1"/>
    </source>
</evidence>
<evidence type="ECO:0000313" key="6">
    <source>
        <dbReference type="Proteomes" id="UP000282084"/>
    </source>
</evidence>
<comment type="caution">
    <text evidence="5">The sequence shown here is derived from an EMBL/GenBank/DDBJ whole genome shotgun (WGS) entry which is preliminary data.</text>
</comment>
<keyword evidence="6" id="KW-1185">Reference proteome</keyword>
<dbReference type="InterPro" id="IPR025734">
    <property type="entry name" value="EspG"/>
</dbReference>
<proteinExistence type="inferred from homology"/>
<dbReference type="AlphaFoldDB" id="A0A495W9B4"/>
<organism evidence="5 6">
    <name type="scientific">Saccharothrix australiensis</name>
    <dbReference type="NCBI Taxonomy" id="2072"/>
    <lineage>
        <taxon>Bacteria</taxon>
        <taxon>Bacillati</taxon>
        <taxon>Actinomycetota</taxon>
        <taxon>Actinomycetes</taxon>
        <taxon>Pseudonocardiales</taxon>
        <taxon>Pseudonocardiaceae</taxon>
        <taxon>Saccharothrix</taxon>
    </lineage>
</organism>
<name>A0A495W9B4_9PSEU</name>
<comment type="similarity">
    <text evidence="2">Belongs to the EspG family.</text>
</comment>
<dbReference type="Proteomes" id="UP000282084">
    <property type="component" value="Unassembled WGS sequence"/>
</dbReference>
<dbReference type="RefSeq" id="WP_121008965.1">
    <property type="nucleotide sequence ID" value="NZ_RBXO01000001.1"/>
</dbReference>
<keyword evidence="4" id="KW-0143">Chaperone</keyword>
<reference evidence="5 6" key="1">
    <citation type="submission" date="2018-10" db="EMBL/GenBank/DDBJ databases">
        <title>Sequencing the genomes of 1000 actinobacteria strains.</title>
        <authorList>
            <person name="Klenk H.-P."/>
        </authorList>
    </citation>
    <scope>NUCLEOTIDE SEQUENCE [LARGE SCALE GENOMIC DNA]</scope>
    <source>
        <strain evidence="5 6">DSM 43800</strain>
    </source>
</reference>
<dbReference type="EMBL" id="RBXO01000001">
    <property type="protein sequence ID" value="RKT57335.1"/>
    <property type="molecule type" value="Genomic_DNA"/>
</dbReference>
<evidence type="ECO:0000256" key="3">
    <source>
        <dbReference type="ARBA" id="ARBA00022490"/>
    </source>
</evidence>
<dbReference type="OrthoDB" id="5175124at2"/>
<keyword evidence="3" id="KW-0963">Cytoplasm</keyword>
<dbReference type="Pfam" id="PF14011">
    <property type="entry name" value="ESX-1_EspG"/>
    <property type="match status" value="1"/>
</dbReference>
<gene>
    <name evidence="5" type="ORF">C8E97_6054</name>
</gene>
<evidence type="ECO:0000256" key="1">
    <source>
        <dbReference type="ARBA" id="ARBA00004496"/>
    </source>
</evidence>
<protein>
    <submittedName>
        <fullName evidence="5">ESAT-6 protein secretion system EspG family protein</fullName>
    </submittedName>
</protein>
<accession>A0A495W9B4</accession>
<comment type="subcellular location">
    <subcellularLocation>
        <location evidence="1">Cytoplasm</location>
    </subcellularLocation>
</comment>